<keyword evidence="5" id="KW-0378">Hydrolase</keyword>
<proteinExistence type="inferred from homology"/>
<dbReference type="EMBL" id="JAUSTN010000002">
    <property type="protein sequence ID" value="MDQ0274463.1"/>
    <property type="molecule type" value="Genomic_DNA"/>
</dbReference>
<comment type="pathway">
    <text evidence="1 9">Cell wall biogenesis; peptidoglycan biosynthesis.</text>
</comment>
<evidence type="ECO:0000313" key="11">
    <source>
        <dbReference type="EMBL" id="MDQ0274463.1"/>
    </source>
</evidence>
<dbReference type="PANTHER" id="PTHR30582:SF24">
    <property type="entry name" value="L,D-TRANSPEPTIDASE ERFK_SRFK-RELATED"/>
    <property type="match status" value="1"/>
</dbReference>
<evidence type="ECO:0000256" key="2">
    <source>
        <dbReference type="ARBA" id="ARBA00005992"/>
    </source>
</evidence>
<comment type="caution">
    <text evidence="11">The sequence shown here is derived from an EMBL/GenBank/DDBJ whole genome shotgun (WGS) entry which is preliminary data.</text>
</comment>
<dbReference type="Pfam" id="PF03734">
    <property type="entry name" value="YkuD"/>
    <property type="match status" value="1"/>
</dbReference>
<keyword evidence="11" id="KW-0449">Lipoprotein</keyword>
<protein>
    <submittedName>
        <fullName evidence="11">Lipoprotein-anchoring transpeptidase ErfK/SrfK</fullName>
    </submittedName>
</protein>
<evidence type="ECO:0000256" key="6">
    <source>
        <dbReference type="ARBA" id="ARBA00022960"/>
    </source>
</evidence>
<feature type="active site" description="Nucleophile" evidence="9">
    <location>
        <position position="184"/>
    </location>
</feature>
<feature type="active site" description="Proton donor/acceptor" evidence="9">
    <location>
        <position position="168"/>
    </location>
</feature>
<feature type="domain" description="L,D-TPase catalytic" evidence="10">
    <location>
        <begin position="81"/>
        <end position="209"/>
    </location>
</feature>
<dbReference type="InterPro" id="IPR005490">
    <property type="entry name" value="LD_TPept_cat_dom"/>
</dbReference>
<evidence type="ECO:0000256" key="8">
    <source>
        <dbReference type="ARBA" id="ARBA00023316"/>
    </source>
</evidence>
<keyword evidence="7 9" id="KW-0573">Peptidoglycan synthesis</keyword>
<evidence type="ECO:0000256" key="3">
    <source>
        <dbReference type="ARBA" id="ARBA00022676"/>
    </source>
</evidence>
<comment type="similarity">
    <text evidence="2">Belongs to the YkuD family.</text>
</comment>
<evidence type="ECO:0000256" key="4">
    <source>
        <dbReference type="ARBA" id="ARBA00022679"/>
    </source>
</evidence>
<name>A0ABU0ATC8_9FIRM</name>
<dbReference type="SUPFAM" id="SSF47090">
    <property type="entry name" value="PGBD-like"/>
    <property type="match status" value="1"/>
</dbReference>
<dbReference type="Proteomes" id="UP001236559">
    <property type="component" value="Unassembled WGS sequence"/>
</dbReference>
<keyword evidence="4" id="KW-0808">Transferase</keyword>
<dbReference type="InterPro" id="IPR038063">
    <property type="entry name" value="Transpep_catalytic_dom"/>
</dbReference>
<evidence type="ECO:0000256" key="7">
    <source>
        <dbReference type="ARBA" id="ARBA00022984"/>
    </source>
</evidence>
<keyword evidence="12" id="KW-1185">Reference proteome</keyword>
<organism evidence="11 12">
    <name type="scientific">Peptoniphilus koenoeneniae</name>
    <dbReference type="NCBI Taxonomy" id="507751"/>
    <lineage>
        <taxon>Bacteria</taxon>
        <taxon>Bacillati</taxon>
        <taxon>Bacillota</taxon>
        <taxon>Tissierellia</taxon>
        <taxon>Tissierellales</taxon>
        <taxon>Peptoniphilaceae</taxon>
        <taxon>Peptoniphilus</taxon>
    </lineage>
</organism>
<keyword evidence="3" id="KW-0328">Glycosyltransferase</keyword>
<accession>A0ABU0ATC8</accession>
<dbReference type="InterPro" id="IPR036365">
    <property type="entry name" value="PGBD-like_sf"/>
</dbReference>
<dbReference type="CDD" id="cd16913">
    <property type="entry name" value="YkuD_like"/>
    <property type="match status" value="1"/>
</dbReference>
<sequence length="258" mass="29081">MKNKFLILGLVVSLLPGTIFAYTRPNNFMNLKGASRIAEIKKFQATLNVPVTGRIDDNTKKVLYNENVRVRDYVKAPTDGNWIVVNKSKRILTMYTGDKVKYKFPVAVGTSKTPTPSAIGKIKNKHMNPAWGGMGGKYKPTSSDDPKNPLGERWMGLNLQNFSGYGIHGTIKPHEIGRYVSNGCVRMFNYDIENYIFPNSKVGMPVYLGTDEELNSWGIAQYFEFVDKNTEAQVQNSNDKNLGTEKEKEYISGELLEY</sequence>
<dbReference type="PROSITE" id="PS52029">
    <property type="entry name" value="LD_TPASE"/>
    <property type="match status" value="1"/>
</dbReference>
<keyword evidence="6 9" id="KW-0133">Cell shape</keyword>
<dbReference type="Gene3D" id="2.40.440.10">
    <property type="entry name" value="L,D-transpeptidase catalytic domain-like"/>
    <property type="match status" value="1"/>
</dbReference>
<gene>
    <name evidence="11" type="ORF">J2S72_000471</name>
</gene>
<keyword evidence="8 9" id="KW-0961">Cell wall biogenesis/degradation</keyword>
<evidence type="ECO:0000256" key="9">
    <source>
        <dbReference type="PROSITE-ProRule" id="PRU01373"/>
    </source>
</evidence>
<dbReference type="RefSeq" id="WP_023055517.1">
    <property type="nucleotide sequence ID" value="NZ_JAUSTN010000002.1"/>
</dbReference>
<evidence type="ECO:0000259" key="10">
    <source>
        <dbReference type="PROSITE" id="PS52029"/>
    </source>
</evidence>
<dbReference type="InterPro" id="IPR050979">
    <property type="entry name" value="LD-transpeptidase"/>
</dbReference>
<reference evidence="11 12" key="1">
    <citation type="submission" date="2023-07" db="EMBL/GenBank/DDBJ databases">
        <title>Genomic Encyclopedia of Type Strains, Phase IV (KMG-IV): sequencing the most valuable type-strain genomes for metagenomic binning, comparative biology and taxonomic classification.</title>
        <authorList>
            <person name="Goeker M."/>
        </authorList>
    </citation>
    <scope>NUCLEOTIDE SEQUENCE [LARGE SCALE GENOMIC DNA]</scope>
    <source>
        <strain evidence="11 12">DSM 22616</strain>
    </source>
</reference>
<evidence type="ECO:0000256" key="5">
    <source>
        <dbReference type="ARBA" id="ARBA00022801"/>
    </source>
</evidence>
<dbReference type="PANTHER" id="PTHR30582">
    <property type="entry name" value="L,D-TRANSPEPTIDASE"/>
    <property type="match status" value="1"/>
</dbReference>
<dbReference type="SUPFAM" id="SSF141523">
    <property type="entry name" value="L,D-transpeptidase catalytic domain-like"/>
    <property type="match status" value="1"/>
</dbReference>
<evidence type="ECO:0000256" key="1">
    <source>
        <dbReference type="ARBA" id="ARBA00004752"/>
    </source>
</evidence>
<evidence type="ECO:0000313" key="12">
    <source>
        <dbReference type="Proteomes" id="UP001236559"/>
    </source>
</evidence>